<keyword evidence="5 7" id="KW-1133">Transmembrane helix</keyword>
<dbReference type="EMBL" id="JACCFW010000001">
    <property type="protein sequence ID" value="NYJ76365.1"/>
    <property type="molecule type" value="Genomic_DNA"/>
</dbReference>
<dbReference type="InterPro" id="IPR022764">
    <property type="entry name" value="Peptidase_S54_rhomboid_dom"/>
</dbReference>
<comment type="subcellular location">
    <subcellularLocation>
        <location evidence="1">Membrane</location>
        <topology evidence="1">Multi-pass membrane protein</topology>
    </subcellularLocation>
</comment>
<dbReference type="AlphaFoldDB" id="A0A853DQG8"/>
<evidence type="ECO:0000256" key="2">
    <source>
        <dbReference type="ARBA" id="ARBA00009045"/>
    </source>
</evidence>
<sequence length="287" mass="30508">MTAPDQPVCPRHPDRVAYVRCQVCERPTCPDCQRPAPVGIHCVDCVRASAKTHRSATTVFGGRVALGRPVVTISLIALCSAIWLLQQAYPPLTDRFFYAPFQTGDQPYRLLTATFLHAQNQPTHLLFNMFALWVGGQFLEPALGRARFLTIYLICGLGGSIGFELLASSPSVTSLGGWYTPTLGASGAISGLFGAAIVCNRRLGVPIGGLVGLVVINVLIGLVIPGIAWQAHLGGAITGLACGAIATYLGAERRRWQWPAYAAIVVLLVVLATVCFESVSVPAIVGL</sequence>
<gene>
    <name evidence="9" type="ORF">HNR15_003328</name>
</gene>
<feature type="transmembrane region" description="Helical" evidence="7">
    <location>
        <begin position="178"/>
        <end position="198"/>
    </location>
</feature>
<dbReference type="RefSeq" id="WP_179483429.1">
    <property type="nucleotide sequence ID" value="NZ_JACCFW010000001.1"/>
</dbReference>
<keyword evidence="6 7" id="KW-0472">Membrane</keyword>
<evidence type="ECO:0000256" key="6">
    <source>
        <dbReference type="ARBA" id="ARBA00023136"/>
    </source>
</evidence>
<accession>A0A853DQG8</accession>
<keyword evidence="9" id="KW-0645">Protease</keyword>
<feature type="transmembrane region" description="Helical" evidence="7">
    <location>
        <begin position="258"/>
        <end position="285"/>
    </location>
</feature>
<organism evidence="9 10">
    <name type="scientific">Allobranchiibius huperziae</name>
    <dbReference type="NCBI Taxonomy" id="1874116"/>
    <lineage>
        <taxon>Bacteria</taxon>
        <taxon>Bacillati</taxon>
        <taxon>Actinomycetota</taxon>
        <taxon>Actinomycetes</taxon>
        <taxon>Micrococcales</taxon>
        <taxon>Dermacoccaceae</taxon>
        <taxon>Allobranchiibius</taxon>
    </lineage>
</organism>
<feature type="transmembrane region" description="Helical" evidence="7">
    <location>
        <begin position="205"/>
        <end position="227"/>
    </location>
</feature>
<keyword evidence="3 7" id="KW-0812">Transmembrane</keyword>
<dbReference type="CDD" id="cd19756">
    <property type="entry name" value="Bbox2"/>
    <property type="match status" value="1"/>
</dbReference>
<evidence type="ECO:0000313" key="10">
    <source>
        <dbReference type="Proteomes" id="UP000571817"/>
    </source>
</evidence>
<proteinExistence type="inferred from homology"/>
<evidence type="ECO:0000256" key="7">
    <source>
        <dbReference type="SAM" id="Phobius"/>
    </source>
</evidence>
<feature type="transmembrane region" description="Helical" evidence="7">
    <location>
        <begin position="233"/>
        <end position="251"/>
    </location>
</feature>
<evidence type="ECO:0000256" key="3">
    <source>
        <dbReference type="ARBA" id="ARBA00022692"/>
    </source>
</evidence>
<dbReference type="Pfam" id="PF01694">
    <property type="entry name" value="Rhomboid"/>
    <property type="match status" value="1"/>
</dbReference>
<dbReference type="Proteomes" id="UP000571817">
    <property type="component" value="Unassembled WGS sequence"/>
</dbReference>
<name>A0A853DQG8_9MICO</name>
<dbReference type="GO" id="GO:0006508">
    <property type="term" value="P:proteolysis"/>
    <property type="evidence" value="ECO:0007669"/>
    <property type="project" value="UniProtKB-KW"/>
</dbReference>
<evidence type="ECO:0000313" key="9">
    <source>
        <dbReference type="EMBL" id="NYJ76365.1"/>
    </source>
</evidence>
<dbReference type="Gene3D" id="1.20.1540.10">
    <property type="entry name" value="Rhomboid-like"/>
    <property type="match status" value="1"/>
</dbReference>
<comment type="caution">
    <text evidence="9">The sequence shown here is derived from an EMBL/GenBank/DDBJ whole genome shotgun (WGS) entry which is preliminary data.</text>
</comment>
<dbReference type="SUPFAM" id="SSF144091">
    <property type="entry name" value="Rhomboid-like"/>
    <property type="match status" value="1"/>
</dbReference>
<dbReference type="InterPro" id="IPR050925">
    <property type="entry name" value="Rhomboid_protease_S54"/>
</dbReference>
<evidence type="ECO:0000256" key="4">
    <source>
        <dbReference type="ARBA" id="ARBA00022801"/>
    </source>
</evidence>
<evidence type="ECO:0000256" key="1">
    <source>
        <dbReference type="ARBA" id="ARBA00004141"/>
    </source>
</evidence>
<reference evidence="9 10" key="1">
    <citation type="submission" date="2020-07" db="EMBL/GenBank/DDBJ databases">
        <title>Sequencing the genomes of 1000 actinobacteria strains.</title>
        <authorList>
            <person name="Klenk H.-P."/>
        </authorList>
    </citation>
    <scope>NUCLEOTIDE SEQUENCE [LARGE SCALE GENOMIC DNA]</scope>
    <source>
        <strain evidence="9 10">DSM 29531</strain>
    </source>
</reference>
<comment type="similarity">
    <text evidence="2">Belongs to the peptidase S54 family.</text>
</comment>
<feature type="domain" description="Peptidase S54 rhomboid" evidence="8">
    <location>
        <begin position="106"/>
        <end position="246"/>
    </location>
</feature>
<keyword evidence="4" id="KW-0378">Hydrolase</keyword>
<dbReference type="GO" id="GO:0016020">
    <property type="term" value="C:membrane"/>
    <property type="evidence" value="ECO:0007669"/>
    <property type="project" value="UniProtKB-SubCell"/>
</dbReference>
<evidence type="ECO:0000256" key="5">
    <source>
        <dbReference type="ARBA" id="ARBA00022989"/>
    </source>
</evidence>
<feature type="transmembrane region" description="Helical" evidence="7">
    <location>
        <begin position="65"/>
        <end position="85"/>
    </location>
</feature>
<dbReference type="PANTHER" id="PTHR43731">
    <property type="entry name" value="RHOMBOID PROTEASE"/>
    <property type="match status" value="1"/>
</dbReference>
<dbReference type="GO" id="GO:0004252">
    <property type="term" value="F:serine-type endopeptidase activity"/>
    <property type="evidence" value="ECO:0007669"/>
    <property type="project" value="InterPro"/>
</dbReference>
<protein>
    <submittedName>
        <fullName evidence="9">Membrane associated rhomboid family serine protease</fullName>
    </submittedName>
</protein>
<evidence type="ECO:0000259" key="8">
    <source>
        <dbReference type="Pfam" id="PF01694"/>
    </source>
</evidence>
<feature type="transmembrane region" description="Helical" evidence="7">
    <location>
        <begin position="148"/>
        <end position="166"/>
    </location>
</feature>
<dbReference type="PANTHER" id="PTHR43731:SF14">
    <property type="entry name" value="PRESENILIN-ASSOCIATED RHOMBOID-LIKE PROTEIN, MITOCHONDRIAL"/>
    <property type="match status" value="1"/>
</dbReference>
<keyword evidence="10" id="KW-1185">Reference proteome</keyword>
<dbReference type="InterPro" id="IPR035952">
    <property type="entry name" value="Rhomboid-like_sf"/>
</dbReference>